<feature type="region of interest" description="Disordered" evidence="5">
    <location>
        <begin position="1"/>
        <end position="59"/>
    </location>
</feature>
<keyword evidence="3 4" id="KW-0408">Iron</keyword>
<keyword evidence="2 4" id="KW-0479">Metal-binding</keyword>
<comment type="similarity">
    <text evidence="4">Belongs to the cytochrome b5 family.</text>
</comment>
<feature type="compositionally biased region" description="Basic and acidic residues" evidence="5">
    <location>
        <begin position="10"/>
        <end position="30"/>
    </location>
</feature>
<dbReference type="InterPro" id="IPR018506">
    <property type="entry name" value="Cyt_B5_heme-BS"/>
</dbReference>
<evidence type="ECO:0000256" key="1">
    <source>
        <dbReference type="ARBA" id="ARBA00022617"/>
    </source>
</evidence>
<dbReference type="FunFam" id="3.10.120.10:FF:000001">
    <property type="entry name" value="Cytochrome b5 reductase 4"/>
    <property type="match status" value="1"/>
</dbReference>
<evidence type="ECO:0000313" key="7">
    <source>
        <dbReference type="EMBL" id="CAD7631578.1"/>
    </source>
</evidence>
<feature type="domain" description="Cytochrome b5 heme-binding" evidence="6">
    <location>
        <begin position="89"/>
        <end position="165"/>
    </location>
</feature>
<evidence type="ECO:0000256" key="5">
    <source>
        <dbReference type="SAM" id="MobiDB-lite"/>
    </source>
</evidence>
<evidence type="ECO:0000313" key="8">
    <source>
        <dbReference type="Proteomes" id="UP000759131"/>
    </source>
</evidence>
<dbReference type="PROSITE" id="PS00191">
    <property type="entry name" value="CYTOCHROME_B5_1"/>
    <property type="match status" value="1"/>
</dbReference>
<dbReference type="InterPro" id="IPR036400">
    <property type="entry name" value="Cyt_B5-like_heme/steroid_sf"/>
</dbReference>
<dbReference type="PANTHER" id="PTHR46237">
    <property type="entry name" value="CYTOCHROME B5 REDUCTASE 4 FAMILY MEMBER"/>
    <property type="match status" value="1"/>
</dbReference>
<evidence type="ECO:0000256" key="3">
    <source>
        <dbReference type="ARBA" id="ARBA00023004"/>
    </source>
</evidence>
<dbReference type="InterPro" id="IPR051872">
    <property type="entry name" value="Cytochrome_b5/Flavoprotein_Rdt"/>
</dbReference>
<protein>
    <recommendedName>
        <fullName evidence="6">Cytochrome b5 heme-binding domain-containing protein</fullName>
    </recommendedName>
</protein>
<organism evidence="7">
    <name type="scientific">Medioppia subpectinata</name>
    <dbReference type="NCBI Taxonomy" id="1979941"/>
    <lineage>
        <taxon>Eukaryota</taxon>
        <taxon>Metazoa</taxon>
        <taxon>Ecdysozoa</taxon>
        <taxon>Arthropoda</taxon>
        <taxon>Chelicerata</taxon>
        <taxon>Arachnida</taxon>
        <taxon>Acari</taxon>
        <taxon>Acariformes</taxon>
        <taxon>Sarcoptiformes</taxon>
        <taxon>Oribatida</taxon>
        <taxon>Brachypylina</taxon>
        <taxon>Oppioidea</taxon>
        <taxon>Oppiidae</taxon>
        <taxon>Medioppia</taxon>
    </lineage>
</organism>
<dbReference type="Gene3D" id="3.10.120.10">
    <property type="entry name" value="Cytochrome b5-like heme/steroid binding domain"/>
    <property type="match status" value="1"/>
</dbReference>
<dbReference type="SMART" id="SM01117">
    <property type="entry name" value="Cyt-b5"/>
    <property type="match status" value="1"/>
</dbReference>
<dbReference type="Proteomes" id="UP000759131">
    <property type="component" value="Unassembled WGS sequence"/>
</dbReference>
<accession>A0A7R9Q446</accession>
<dbReference type="PROSITE" id="PS50255">
    <property type="entry name" value="CYTOCHROME_B5_2"/>
    <property type="match status" value="1"/>
</dbReference>
<dbReference type="PANTHER" id="PTHR46237:SF1">
    <property type="entry name" value="CYTOCHROME B5 REDUCTASE 4"/>
    <property type="match status" value="1"/>
</dbReference>
<evidence type="ECO:0000256" key="2">
    <source>
        <dbReference type="ARBA" id="ARBA00022723"/>
    </source>
</evidence>
<dbReference type="PRINTS" id="PR00363">
    <property type="entry name" value="CYTOCHROMEB5"/>
</dbReference>
<dbReference type="AlphaFoldDB" id="A0A7R9Q446"/>
<reference evidence="7" key="1">
    <citation type="submission" date="2020-11" db="EMBL/GenBank/DDBJ databases">
        <authorList>
            <person name="Tran Van P."/>
        </authorList>
    </citation>
    <scope>NUCLEOTIDE SEQUENCE</scope>
</reference>
<proteinExistence type="inferred from homology"/>
<dbReference type="GO" id="GO:0004128">
    <property type="term" value="F:cytochrome-b5 reductase activity, acting on NAD(P)H"/>
    <property type="evidence" value="ECO:0007669"/>
    <property type="project" value="TreeGrafter"/>
</dbReference>
<name>A0A7R9Q446_9ACAR</name>
<evidence type="ECO:0000259" key="6">
    <source>
        <dbReference type="PROSITE" id="PS50255"/>
    </source>
</evidence>
<keyword evidence="8" id="KW-1185">Reference proteome</keyword>
<sequence>MCGAITTKQHNSDQMDGHSDDPKPKPEAGRRPSIVLNDDMTDISGGEPSGGNATGSGRTRVALKPGHSLMDWLKLCAKSPDLSGTGGQVMAVTVEELQKHNTLDDCWLSIRGKVYNVTQYLHFHPGGVDEMMRGAGSDATDLFNEIHRYVNYESMLKKCFVGPLVIE</sequence>
<keyword evidence="1 4" id="KW-0349">Heme</keyword>
<dbReference type="Pfam" id="PF00173">
    <property type="entry name" value="Cyt-b5"/>
    <property type="match status" value="1"/>
</dbReference>
<dbReference type="EMBL" id="CAJPIZ010009675">
    <property type="protein sequence ID" value="CAG2112008.1"/>
    <property type="molecule type" value="Genomic_DNA"/>
</dbReference>
<dbReference type="GO" id="GO:0020037">
    <property type="term" value="F:heme binding"/>
    <property type="evidence" value="ECO:0007669"/>
    <property type="project" value="UniProtKB-UniRule"/>
</dbReference>
<gene>
    <name evidence="7" type="ORF">OSB1V03_LOCUS11987</name>
</gene>
<dbReference type="SUPFAM" id="SSF55856">
    <property type="entry name" value="Cytochrome b5-like heme/steroid binding domain"/>
    <property type="match status" value="1"/>
</dbReference>
<dbReference type="EMBL" id="OC864250">
    <property type="protein sequence ID" value="CAD7631578.1"/>
    <property type="molecule type" value="Genomic_DNA"/>
</dbReference>
<dbReference type="InterPro" id="IPR001199">
    <property type="entry name" value="Cyt_B5-like_heme/steroid-bd"/>
</dbReference>
<evidence type="ECO:0000256" key="4">
    <source>
        <dbReference type="RuleBase" id="RU362121"/>
    </source>
</evidence>
<dbReference type="GO" id="GO:0046872">
    <property type="term" value="F:metal ion binding"/>
    <property type="evidence" value="ECO:0007669"/>
    <property type="project" value="UniProtKB-UniRule"/>
</dbReference>
<dbReference type="OrthoDB" id="260519at2759"/>
<dbReference type="GO" id="GO:0005737">
    <property type="term" value="C:cytoplasm"/>
    <property type="evidence" value="ECO:0007669"/>
    <property type="project" value="TreeGrafter"/>
</dbReference>